<comment type="similarity">
    <text evidence="2">Belongs to the CPA3 antiporters (TC 2.A.63) subunit E family.</text>
</comment>
<accession>A0A399FYT2</accession>
<evidence type="ECO:0000256" key="1">
    <source>
        <dbReference type="ARBA" id="ARBA00004651"/>
    </source>
</evidence>
<reference evidence="8" key="1">
    <citation type="submission" date="2020-10" db="EMBL/GenBank/DDBJ databases">
        <title>De novo genome project of the cellulose decomposer Thermobifida halotolerans type strain.</title>
        <authorList>
            <person name="Nagy I."/>
            <person name="Horvath B."/>
            <person name="Kukolya J."/>
            <person name="Nagy I."/>
            <person name="Orsini M."/>
        </authorList>
    </citation>
    <scope>NUCLEOTIDE SEQUENCE</scope>
    <source>
        <strain evidence="8">DSM 44931</strain>
    </source>
</reference>
<dbReference type="GO" id="GO:0008324">
    <property type="term" value="F:monoatomic cation transmembrane transporter activity"/>
    <property type="evidence" value="ECO:0007669"/>
    <property type="project" value="InterPro"/>
</dbReference>
<comment type="subcellular location">
    <subcellularLocation>
        <location evidence="1">Cell membrane</location>
        <topology evidence="1">Multi-pass membrane protein</topology>
    </subcellularLocation>
</comment>
<feature type="region of interest" description="Disordered" evidence="7">
    <location>
        <begin position="113"/>
        <end position="141"/>
    </location>
</feature>
<evidence type="ECO:0000256" key="6">
    <source>
        <dbReference type="ARBA" id="ARBA00023136"/>
    </source>
</evidence>
<keyword evidence="3" id="KW-1003">Cell membrane</keyword>
<keyword evidence="9" id="KW-1185">Reference proteome</keyword>
<evidence type="ECO:0000313" key="8">
    <source>
        <dbReference type="EMBL" id="UOE19352.1"/>
    </source>
</evidence>
<dbReference type="Pfam" id="PF01899">
    <property type="entry name" value="MNHE"/>
    <property type="match status" value="1"/>
</dbReference>
<gene>
    <name evidence="8" type="ORF">NI17_021910</name>
</gene>
<protein>
    <submittedName>
        <fullName evidence="8">Na+/H+ antiporter subunit E</fullName>
    </submittedName>
</protein>
<organism evidence="8 9">
    <name type="scientific">Thermobifida halotolerans</name>
    <dbReference type="NCBI Taxonomy" id="483545"/>
    <lineage>
        <taxon>Bacteria</taxon>
        <taxon>Bacillati</taxon>
        <taxon>Actinomycetota</taxon>
        <taxon>Actinomycetes</taxon>
        <taxon>Streptosporangiales</taxon>
        <taxon>Nocardiopsidaceae</taxon>
        <taxon>Thermobifida</taxon>
    </lineage>
</organism>
<evidence type="ECO:0000256" key="5">
    <source>
        <dbReference type="ARBA" id="ARBA00022989"/>
    </source>
</evidence>
<dbReference type="KEGG" id="thao:NI17_021910"/>
<dbReference type="OrthoDB" id="3837866at2"/>
<dbReference type="GO" id="GO:0005886">
    <property type="term" value="C:plasma membrane"/>
    <property type="evidence" value="ECO:0007669"/>
    <property type="project" value="UniProtKB-SubCell"/>
</dbReference>
<evidence type="ECO:0000256" key="7">
    <source>
        <dbReference type="SAM" id="MobiDB-lite"/>
    </source>
</evidence>
<evidence type="ECO:0000313" key="9">
    <source>
        <dbReference type="Proteomes" id="UP000265719"/>
    </source>
</evidence>
<keyword evidence="5" id="KW-1133">Transmembrane helix</keyword>
<dbReference type="AlphaFoldDB" id="A0A399FYT2"/>
<keyword evidence="4" id="KW-0812">Transmembrane</keyword>
<proteinExistence type="inferred from homology"/>
<dbReference type="RefSeq" id="WP_068690201.1">
    <property type="nucleotide sequence ID" value="NZ_CP063196.1"/>
</dbReference>
<dbReference type="Proteomes" id="UP000265719">
    <property type="component" value="Chromosome"/>
</dbReference>
<name>A0A399FYT2_9ACTN</name>
<keyword evidence="6" id="KW-0472">Membrane</keyword>
<dbReference type="PANTHER" id="PTHR34584">
    <property type="entry name" value="NA(+)/H(+) ANTIPORTER SUBUNIT E1"/>
    <property type="match status" value="1"/>
</dbReference>
<evidence type="ECO:0000256" key="3">
    <source>
        <dbReference type="ARBA" id="ARBA00022475"/>
    </source>
</evidence>
<sequence>MRSLVRAAAEAPGRVWRVLVFLGYFLGHLVEANAHMAREILTPRSGLAPGIVRLDLRARTEPEISVLANLISLTPKTLVIAVRREPPALWIHGTHAADPEEFRTSLRTTETRLLAAMRRPGEVEEPPEDGPRRSSRSGEAP</sequence>
<evidence type="ECO:0000256" key="4">
    <source>
        <dbReference type="ARBA" id="ARBA00022692"/>
    </source>
</evidence>
<evidence type="ECO:0000256" key="2">
    <source>
        <dbReference type="ARBA" id="ARBA00006228"/>
    </source>
</evidence>
<dbReference type="PANTHER" id="PTHR34584:SF1">
    <property type="entry name" value="NA(+)_H(+) ANTIPORTER SUBUNIT E1"/>
    <property type="match status" value="1"/>
</dbReference>
<dbReference type="InterPro" id="IPR002758">
    <property type="entry name" value="Cation_antiport_E"/>
</dbReference>
<dbReference type="EMBL" id="CP063196">
    <property type="protein sequence ID" value="UOE19352.1"/>
    <property type="molecule type" value="Genomic_DNA"/>
</dbReference>